<dbReference type="RefSeq" id="WP_155619279.1">
    <property type="nucleotide sequence ID" value="NZ_JAQCVN010000044.1"/>
</dbReference>
<dbReference type="Proteomes" id="UP000442469">
    <property type="component" value="Unassembled WGS sequence"/>
</dbReference>
<evidence type="ECO:0000313" key="10">
    <source>
        <dbReference type="Proteomes" id="UP000442469"/>
    </source>
</evidence>
<evidence type="ECO:0000256" key="7">
    <source>
        <dbReference type="SAM" id="Phobius"/>
    </source>
</evidence>
<keyword evidence="6 7" id="KW-0472">Membrane</keyword>
<evidence type="ECO:0000256" key="5">
    <source>
        <dbReference type="ARBA" id="ARBA00022989"/>
    </source>
</evidence>
<keyword evidence="4 7" id="KW-0812">Transmembrane</keyword>
<sequence length="195" mass="21612">MNWSWVWESSVLVLAGITLLRIAGRKSIAQSTAATTVIIISIGTMVVQPVAFDPLWKALASASVFIFWLIVVEYLQLKWNWFEGLLSGRSITMIENGQVVPNNMRKLRISGTSWRFRLRQIGVSNIADVKTATLEPNGQIGYELTESARPVTVGDLERIFGLKPGMSLDQSIIPPQSIPNCNKGIPMYGQFMNSA</sequence>
<dbReference type="EMBL" id="WNZZ01000001">
    <property type="protein sequence ID" value="MUG21193.1"/>
    <property type="molecule type" value="Genomic_DNA"/>
</dbReference>
<comment type="caution">
    <text evidence="9">The sequence shown here is derived from an EMBL/GenBank/DDBJ whole genome shotgun (WGS) entry which is preliminary data.</text>
</comment>
<dbReference type="PANTHER" id="PTHR34582">
    <property type="entry name" value="UPF0702 TRANSMEMBRANE PROTEIN YCAP"/>
    <property type="match status" value="1"/>
</dbReference>
<evidence type="ECO:0000256" key="6">
    <source>
        <dbReference type="ARBA" id="ARBA00023136"/>
    </source>
</evidence>
<evidence type="ECO:0000256" key="2">
    <source>
        <dbReference type="ARBA" id="ARBA00006448"/>
    </source>
</evidence>
<dbReference type="GO" id="GO:0005886">
    <property type="term" value="C:plasma membrane"/>
    <property type="evidence" value="ECO:0007669"/>
    <property type="project" value="UniProtKB-SubCell"/>
</dbReference>
<protein>
    <submittedName>
        <fullName evidence="9">DUF421 domain-containing protein</fullName>
    </submittedName>
</protein>
<evidence type="ECO:0000313" key="9">
    <source>
        <dbReference type="EMBL" id="MUG21193.1"/>
    </source>
</evidence>
<dbReference type="InterPro" id="IPR007353">
    <property type="entry name" value="DUF421"/>
</dbReference>
<keyword evidence="3" id="KW-1003">Cell membrane</keyword>
<evidence type="ECO:0000256" key="3">
    <source>
        <dbReference type="ARBA" id="ARBA00022475"/>
    </source>
</evidence>
<feature type="transmembrane region" description="Helical" evidence="7">
    <location>
        <begin position="58"/>
        <end position="77"/>
    </location>
</feature>
<evidence type="ECO:0000256" key="4">
    <source>
        <dbReference type="ARBA" id="ARBA00022692"/>
    </source>
</evidence>
<organism evidence="9 10">
    <name type="scientific">Paenibacillus macerans</name>
    <name type="common">Bacillus macerans</name>
    <dbReference type="NCBI Taxonomy" id="44252"/>
    <lineage>
        <taxon>Bacteria</taxon>
        <taxon>Bacillati</taxon>
        <taxon>Bacillota</taxon>
        <taxon>Bacilli</taxon>
        <taxon>Bacillales</taxon>
        <taxon>Paenibacillaceae</taxon>
        <taxon>Paenibacillus</taxon>
    </lineage>
</organism>
<dbReference type="AlphaFoldDB" id="A0A6N8ER45"/>
<name>A0A6N8ER45_PAEMA</name>
<feature type="domain" description="YetF C-terminal" evidence="8">
    <location>
        <begin position="78"/>
        <end position="147"/>
    </location>
</feature>
<keyword evidence="5 7" id="KW-1133">Transmembrane helix</keyword>
<dbReference type="InterPro" id="IPR023090">
    <property type="entry name" value="UPF0702_alpha/beta_dom_sf"/>
</dbReference>
<reference evidence="9 10" key="1">
    <citation type="submission" date="2019-11" db="EMBL/GenBank/DDBJ databases">
        <title>Draft genome sequences of five Paenibacillus species of dairy origin.</title>
        <authorList>
            <person name="Olajide A.M."/>
            <person name="Chen S."/>
            <person name="Lapointe G."/>
        </authorList>
    </citation>
    <scope>NUCLEOTIDE SEQUENCE [LARGE SCALE GENOMIC DNA]</scope>
    <source>
        <strain evidence="9 10">3CT49</strain>
    </source>
</reference>
<gene>
    <name evidence="9" type="ORF">GNQ08_01935</name>
</gene>
<dbReference type="PANTHER" id="PTHR34582:SF2">
    <property type="entry name" value="UPF0702 TRANSMEMBRANE PROTEIN YDFR"/>
    <property type="match status" value="1"/>
</dbReference>
<feature type="transmembrane region" description="Helical" evidence="7">
    <location>
        <begin position="6"/>
        <end position="24"/>
    </location>
</feature>
<evidence type="ECO:0000256" key="1">
    <source>
        <dbReference type="ARBA" id="ARBA00004651"/>
    </source>
</evidence>
<comment type="similarity">
    <text evidence="2">Belongs to the UPF0702 family.</text>
</comment>
<proteinExistence type="inferred from homology"/>
<dbReference type="Gene3D" id="3.30.240.20">
    <property type="entry name" value="bsu07140 like domains"/>
    <property type="match status" value="1"/>
</dbReference>
<accession>A0A6N8ER45</accession>
<feature type="transmembrane region" description="Helical" evidence="7">
    <location>
        <begin position="31"/>
        <end position="52"/>
    </location>
</feature>
<comment type="subcellular location">
    <subcellularLocation>
        <location evidence="1">Cell membrane</location>
        <topology evidence="1">Multi-pass membrane protein</topology>
    </subcellularLocation>
</comment>
<dbReference type="Pfam" id="PF04239">
    <property type="entry name" value="DUF421"/>
    <property type="match status" value="1"/>
</dbReference>
<evidence type="ECO:0000259" key="8">
    <source>
        <dbReference type="Pfam" id="PF04239"/>
    </source>
</evidence>